<feature type="compositionally biased region" description="Basic and acidic residues" evidence="1">
    <location>
        <begin position="1"/>
        <end position="17"/>
    </location>
</feature>
<dbReference type="AlphaFoldDB" id="A0AAW0UG34"/>
<sequence>MKGRELRVPQGRGEHWRGGAPASQHSYSVTPRRSHLTATPLATPRQAHPTGHTQQVTSLSHSAHGKSGSDGRERQVEEREGLRGDGELQGTALDRLERRESVSCSGPALDKRTGMAQGDWCWSNTFTLVLPGCGVAGCTQVSWRESVQGGGALGSGRQMGVPTPAPQKETRSFPNVIKWQSSVSVSQRKSERAEHDHVCHWGTYKAARQDAILLARVSPAAPSGNREVGRESKGRLFTPASSISQSSSVTSHQPPCIVEDSRDPELIDN</sequence>
<keyword evidence="3" id="KW-1185">Reference proteome</keyword>
<proteinExistence type="predicted"/>
<gene>
    <name evidence="2" type="ORF">O3P69_004285</name>
</gene>
<evidence type="ECO:0000313" key="2">
    <source>
        <dbReference type="EMBL" id="KAK8399117.1"/>
    </source>
</evidence>
<feature type="compositionally biased region" description="Polar residues" evidence="1">
    <location>
        <begin position="51"/>
        <end position="61"/>
    </location>
</feature>
<accession>A0AAW0UG34</accession>
<reference evidence="2 3" key="1">
    <citation type="submission" date="2023-03" db="EMBL/GenBank/DDBJ databases">
        <title>High-quality genome of Scylla paramamosain provides insights in environmental adaptation.</title>
        <authorList>
            <person name="Zhang L."/>
        </authorList>
    </citation>
    <scope>NUCLEOTIDE SEQUENCE [LARGE SCALE GENOMIC DNA]</scope>
    <source>
        <strain evidence="2">LZ_2023a</strain>
        <tissue evidence="2">Muscle</tissue>
    </source>
</reference>
<evidence type="ECO:0000313" key="3">
    <source>
        <dbReference type="Proteomes" id="UP001487740"/>
    </source>
</evidence>
<dbReference type="EMBL" id="JARAKH010000012">
    <property type="protein sequence ID" value="KAK8399117.1"/>
    <property type="molecule type" value="Genomic_DNA"/>
</dbReference>
<feature type="region of interest" description="Disordered" evidence="1">
    <location>
        <begin position="220"/>
        <end position="269"/>
    </location>
</feature>
<feature type="compositionally biased region" description="Basic and acidic residues" evidence="1">
    <location>
        <begin position="259"/>
        <end position="269"/>
    </location>
</feature>
<evidence type="ECO:0000256" key="1">
    <source>
        <dbReference type="SAM" id="MobiDB-lite"/>
    </source>
</evidence>
<feature type="compositionally biased region" description="Low complexity" evidence="1">
    <location>
        <begin position="241"/>
        <end position="251"/>
    </location>
</feature>
<feature type="region of interest" description="Disordered" evidence="1">
    <location>
        <begin position="1"/>
        <end position="114"/>
    </location>
</feature>
<comment type="caution">
    <text evidence="2">The sequence shown here is derived from an EMBL/GenBank/DDBJ whole genome shotgun (WGS) entry which is preliminary data.</text>
</comment>
<feature type="compositionally biased region" description="Basic and acidic residues" evidence="1">
    <location>
        <begin position="67"/>
        <end position="86"/>
    </location>
</feature>
<organism evidence="2 3">
    <name type="scientific">Scylla paramamosain</name>
    <name type="common">Mud crab</name>
    <dbReference type="NCBI Taxonomy" id="85552"/>
    <lineage>
        <taxon>Eukaryota</taxon>
        <taxon>Metazoa</taxon>
        <taxon>Ecdysozoa</taxon>
        <taxon>Arthropoda</taxon>
        <taxon>Crustacea</taxon>
        <taxon>Multicrustacea</taxon>
        <taxon>Malacostraca</taxon>
        <taxon>Eumalacostraca</taxon>
        <taxon>Eucarida</taxon>
        <taxon>Decapoda</taxon>
        <taxon>Pleocyemata</taxon>
        <taxon>Brachyura</taxon>
        <taxon>Eubrachyura</taxon>
        <taxon>Portunoidea</taxon>
        <taxon>Portunidae</taxon>
        <taxon>Portuninae</taxon>
        <taxon>Scylla</taxon>
    </lineage>
</organism>
<dbReference type="Proteomes" id="UP001487740">
    <property type="component" value="Unassembled WGS sequence"/>
</dbReference>
<name>A0AAW0UG34_SCYPA</name>
<protein>
    <submittedName>
        <fullName evidence="2">Uncharacterized protein</fullName>
    </submittedName>
</protein>